<accession>A0ACC6TA50</accession>
<protein>
    <submittedName>
        <fullName evidence="1">Pilus assembly protein CpaB</fullName>
    </submittedName>
</protein>
<dbReference type="EMBL" id="JBEPNJ010000001">
    <property type="protein sequence ID" value="MET3770577.1"/>
    <property type="molecule type" value="Genomic_DNA"/>
</dbReference>
<proteinExistence type="predicted"/>
<organism evidence="1 2">
    <name type="scientific">Arthrobacter nitrophenolicus</name>
    <dbReference type="NCBI Taxonomy" id="683150"/>
    <lineage>
        <taxon>Bacteria</taxon>
        <taxon>Bacillati</taxon>
        <taxon>Actinomycetota</taxon>
        <taxon>Actinomycetes</taxon>
        <taxon>Micrococcales</taxon>
        <taxon>Micrococcaceae</taxon>
        <taxon>Arthrobacter</taxon>
    </lineage>
</organism>
<sequence length="260" mass="26876">MKSRLLGGLAALLLAVVGAVLLFAYVQGASARAQAGLEPVSVLVVTEQVPAGTKSSELGGKVRTESLPKSAVPEGALATLDEQAGKVTAVALEPGEQLLAARLVDPRDLVPGTVPVPEGLEEVTVLLTPERLLGGRIEAGDTVTVYTSFEAEESIPADAPVPAELRGWKQSTGILFHDVLVTAVQKAAPETKKSSGNGDQDTAQSEVEMPNGSAFVTVARSDADAAKLVFGAEFGTIWLAKQTDTSTKSDPPVTTFGGLY</sequence>
<gene>
    <name evidence="1" type="ORF">ABIC98_000201</name>
</gene>
<evidence type="ECO:0000313" key="2">
    <source>
        <dbReference type="Proteomes" id="UP001549207"/>
    </source>
</evidence>
<evidence type="ECO:0000313" key="1">
    <source>
        <dbReference type="EMBL" id="MET3770577.1"/>
    </source>
</evidence>
<name>A0ACC6TA50_9MICC</name>
<dbReference type="Proteomes" id="UP001549207">
    <property type="component" value="Unassembled WGS sequence"/>
</dbReference>
<keyword evidence="2" id="KW-1185">Reference proteome</keyword>
<comment type="caution">
    <text evidence="1">The sequence shown here is derived from an EMBL/GenBank/DDBJ whole genome shotgun (WGS) entry which is preliminary data.</text>
</comment>
<reference evidence="1" key="1">
    <citation type="submission" date="2024-06" db="EMBL/GenBank/DDBJ databases">
        <title>Genomic Encyclopedia of Type Strains, Phase IV (KMG-IV): sequencing the most valuable type-strain genomes for metagenomic binning, comparative biology and taxonomic classification.</title>
        <authorList>
            <person name="Goeker M."/>
        </authorList>
    </citation>
    <scope>NUCLEOTIDE SEQUENCE</scope>
    <source>
        <strain evidence="1">SJCon</strain>
    </source>
</reference>